<gene>
    <name evidence="6" type="ORF">BR63_18050</name>
</gene>
<evidence type="ECO:0000256" key="3">
    <source>
        <dbReference type="ARBA" id="ARBA00022777"/>
    </source>
</evidence>
<dbReference type="InterPro" id="IPR018771">
    <property type="entry name" value="PocR_dom"/>
</dbReference>
<sequence>MNPVSFRLEEIINIKILQEIQDKFAEVTGLAAVITNAEGKPVTKPSNFSKFCQYIRSSPAGLKCCMNSDAKGGREAMQRREAVVYTCHTGLTDLAAPIIVNNQYMGVFLCGQILLPDSPMHNPQVIWERNKRLALDREILLERFKEIETTTENKIKAAAELLIIMTNYIVEMGIANIVQKQLMSEMKAKTELERILRETEYKALQSQINPHFLFNSLNTIARLALTEGANKTQEVIYALSDLLRNSLKNSDKIISLQEEIKYIKEYLLIQETRFSDRIKVFFDIDDQTLTTKLPSMTLQPLVENAIVHGLEPKKDGGILRITARRADDQVMIEISDTGMGIPRSKVEKLLIRKDMNSSGQITGLGVANVHRRIQYHFGEEYGLKIESRLTHGTKVTVTIPFLE</sequence>
<protein>
    <recommendedName>
        <fullName evidence="2">histidine kinase</fullName>
        <ecNumber evidence="2">2.7.13.3</ecNumber>
    </recommendedName>
</protein>
<evidence type="ECO:0000256" key="2">
    <source>
        <dbReference type="ARBA" id="ARBA00012438"/>
    </source>
</evidence>
<evidence type="ECO:0000313" key="7">
    <source>
        <dbReference type="Proteomes" id="UP000515847"/>
    </source>
</evidence>
<dbReference type="EMBL" id="CP045798">
    <property type="protein sequence ID" value="QNB47995.1"/>
    <property type="molecule type" value="Genomic_DNA"/>
</dbReference>
<evidence type="ECO:0000256" key="1">
    <source>
        <dbReference type="ARBA" id="ARBA00000085"/>
    </source>
</evidence>
<dbReference type="InterPro" id="IPR005467">
    <property type="entry name" value="His_kinase_dom"/>
</dbReference>
<dbReference type="InterPro" id="IPR036890">
    <property type="entry name" value="HATPase_C_sf"/>
</dbReference>
<reference evidence="6 7" key="1">
    <citation type="journal article" date="2019" name="Front. Microbiol.">
        <title>Thermoanaerosceptrum fracticalcis gen. nov. sp. nov., a Novel Fumarate-Fermenting Microorganism From a Deep Fractured Carbonate Aquifer of the US Great Basin.</title>
        <authorList>
            <person name="Hamilton-Brehm S.D."/>
            <person name="Stewart L.E."/>
            <person name="Zavarin M."/>
            <person name="Caldwell M."/>
            <person name="Lawson P.A."/>
            <person name="Onstott T.C."/>
            <person name="Grzymski J."/>
            <person name="Neveux I."/>
            <person name="Lollar B.S."/>
            <person name="Russell C.E."/>
            <person name="Moser D.P."/>
        </authorList>
    </citation>
    <scope>NUCLEOTIDE SEQUENCE [LARGE SCALE GENOMIC DNA]</scope>
    <source>
        <strain evidence="6 7">DRI-13</strain>
    </source>
</reference>
<dbReference type="GO" id="GO:0000155">
    <property type="term" value="F:phosphorelay sensor kinase activity"/>
    <property type="evidence" value="ECO:0007669"/>
    <property type="project" value="InterPro"/>
</dbReference>
<dbReference type="InterPro" id="IPR050640">
    <property type="entry name" value="Bact_2-comp_sensor_kinase"/>
</dbReference>
<dbReference type="PROSITE" id="PS50109">
    <property type="entry name" value="HIS_KIN"/>
    <property type="match status" value="1"/>
</dbReference>
<dbReference type="PRINTS" id="PR00344">
    <property type="entry name" value="BCTRLSENSOR"/>
</dbReference>
<dbReference type="OrthoDB" id="9809348at2"/>
<evidence type="ECO:0000259" key="5">
    <source>
        <dbReference type="PROSITE" id="PS50109"/>
    </source>
</evidence>
<dbReference type="PANTHER" id="PTHR34220:SF7">
    <property type="entry name" value="SENSOR HISTIDINE KINASE YPDA"/>
    <property type="match status" value="1"/>
</dbReference>
<dbReference type="GO" id="GO:0016020">
    <property type="term" value="C:membrane"/>
    <property type="evidence" value="ECO:0007669"/>
    <property type="project" value="InterPro"/>
</dbReference>
<dbReference type="KEGG" id="tfr:BR63_18050"/>
<dbReference type="Pfam" id="PF10114">
    <property type="entry name" value="PocR"/>
    <property type="match status" value="1"/>
</dbReference>
<accession>A0A7G6E7E1</accession>
<dbReference type="InterPro" id="IPR003594">
    <property type="entry name" value="HATPase_dom"/>
</dbReference>
<dbReference type="Proteomes" id="UP000515847">
    <property type="component" value="Chromosome"/>
</dbReference>
<dbReference type="Gene3D" id="3.30.565.10">
    <property type="entry name" value="Histidine kinase-like ATPase, C-terminal domain"/>
    <property type="match status" value="1"/>
</dbReference>
<evidence type="ECO:0000313" key="6">
    <source>
        <dbReference type="EMBL" id="QNB47995.1"/>
    </source>
</evidence>
<organism evidence="6 7">
    <name type="scientific">Thermanaerosceptrum fracticalcis</name>
    <dbReference type="NCBI Taxonomy" id="1712410"/>
    <lineage>
        <taxon>Bacteria</taxon>
        <taxon>Bacillati</taxon>
        <taxon>Bacillota</taxon>
        <taxon>Clostridia</taxon>
        <taxon>Eubacteriales</taxon>
        <taxon>Peptococcaceae</taxon>
        <taxon>Thermanaerosceptrum</taxon>
    </lineage>
</organism>
<dbReference type="InterPro" id="IPR004358">
    <property type="entry name" value="Sig_transdc_His_kin-like_C"/>
</dbReference>
<evidence type="ECO:0000256" key="4">
    <source>
        <dbReference type="ARBA" id="ARBA00023012"/>
    </source>
</evidence>
<proteinExistence type="predicted"/>
<comment type="catalytic activity">
    <reaction evidence="1">
        <text>ATP + protein L-histidine = ADP + protein N-phospho-L-histidine.</text>
        <dbReference type="EC" id="2.7.13.3"/>
    </reaction>
</comment>
<dbReference type="PANTHER" id="PTHR34220">
    <property type="entry name" value="SENSOR HISTIDINE KINASE YPDA"/>
    <property type="match status" value="1"/>
</dbReference>
<dbReference type="AlphaFoldDB" id="A0A7G6E7E1"/>
<dbReference type="EC" id="2.7.13.3" evidence="2"/>
<dbReference type="SUPFAM" id="SSF55874">
    <property type="entry name" value="ATPase domain of HSP90 chaperone/DNA topoisomerase II/histidine kinase"/>
    <property type="match status" value="1"/>
</dbReference>
<keyword evidence="4" id="KW-0902">Two-component regulatory system</keyword>
<feature type="domain" description="Histidine kinase" evidence="5">
    <location>
        <begin position="208"/>
        <end position="403"/>
    </location>
</feature>
<keyword evidence="3 6" id="KW-0808">Transferase</keyword>
<dbReference type="RefSeq" id="WP_034420520.1">
    <property type="nucleotide sequence ID" value="NZ_CP045798.1"/>
</dbReference>
<dbReference type="Pfam" id="PF02518">
    <property type="entry name" value="HATPase_c"/>
    <property type="match status" value="1"/>
</dbReference>
<keyword evidence="3 6" id="KW-0418">Kinase</keyword>
<dbReference type="InterPro" id="IPR010559">
    <property type="entry name" value="Sig_transdc_His_kin_internal"/>
</dbReference>
<keyword evidence="7" id="KW-1185">Reference proteome</keyword>
<dbReference type="Pfam" id="PF06580">
    <property type="entry name" value="His_kinase"/>
    <property type="match status" value="1"/>
</dbReference>
<name>A0A7G6E7E1_THEFR</name>
<dbReference type="SMART" id="SM00387">
    <property type="entry name" value="HATPase_c"/>
    <property type="match status" value="1"/>
</dbReference>